<dbReference type="HAMAP" id="MF_00511">
    <property type="entry name" value="Ribosomal_eS17"/>
    <property type="match status" value="1"/>
</dbReference>
<evidence type="ECO:0000256" key="4">
    <source>
        <dbReference type="ARBA" id="ARBA00035144"/>
    </source>
</evidence>
<accession>A0A0N5AUT1</accession>
<dbReference type="GO" id="GO:0006412">
    <property type="term" value="P:translation"/>
    <property type="evidence" value="ECO:0007669"/>
    <property type="project" value="InterPro"/>
</dbReference>
<keyword evidence="6" id="KW-1185">Reference proteome</keyword>
<dbReference type="GO" id="GO:1990904">
    <property type="term" value="C:ribonucleoprotein complex"/>
    <property type="evidence" value="ECO:0007669"/>
    <property type="project" value="UniProtKB-KW"/>
</dbReference>
<dbReference type="STRING" id="451379.A0A0N5AUT1"/>
<dbReference type="Pfam" id="PF00833">
    <property type="entry name" value="Ribosomal_S17e"/>
    <property type="match status" value="1"/>
</dbReference>
<dbReference type="PANTHER" id="PTHR10732:SF0">
    <property type="entry name" value="40S RIBOSOMAL PROTEIN S17"/>
    <property type="match status" value="1"/>
</dbReference>
<proteinExistence type="inferred from homology"/>
<sequence>MSRLVRTKTVKKASRVIIEKYYTKLTHDFHTNKRICEEIAVISSKRMRNRIAGFITHLMKRIEKGPVRGISIKLQEEERERRDNYMPEISVVDPSLLTQIEVDSDTKQMVEAMVIILFVKSCSTCS</sequence>
<dbReference type="AlphaFoldDB" id="A0A0N5AUT1"/>
<comment type="similarity">
    <text evidence="1">Belongs to the eukaryotic ribosomal protein eS17 family.</text>
</comment>
<dbReference type="Proteomes" id="UP000046393">
    <property type="component" value="Unplaced"/>
</dbReference>
<dbReference type="GO" id="GO:0003735">
    <property type="term" value="F:structural constituent of ribosome"/>
    <property type="evidence" value="ECO:0007669"/>
    <property type="project" value="InterPro"/>
</dbReference>
<dbReference type="Gene3D" id="1.10.60.20">
    <property type="entry name" value="Ribosomal protein S17e-like"/>
    <property type="match status" value="1"/>
</dbReference>
<dbReference type="WBParaSite" id="SMUV_0000862401-mRNA-1">
    <property type="protein sequence ID" value="SMUV_0000862401-mRNA-1"/>
    <property type="gene ID" value="SMUV_0000862401"/>
</dbReference>
<dbReference type="InterPro" id="IPR018273">
    <property type="entry name" value="Ribosomal_eS17_CS"/>
</dbReference>
<dbReference type="SUPFAM" id="SSF116820">
    <property type="entry name" value="Rps17e-like"/>
    <property type="match status" value="1"/>
</dbReference>
<evidence type="ECO:0000313" key="6">
    <source>
        <dbReference type="Proteomes" id="UP000046393"/>
    </source>
</evidence>
<dbReference type="InterPro" id="IPR036401">
    <property type="entry name" value="Ribosomal_eS17_sf"/>
</dbReference>
<reference evidence="7" key="1">
    <citation type="submission" date="2017-02" db="UniProtKB">
        <authorList>
            <consortium name="WormBaseParasite"/>
        </authorList>
    </citation>
    <scope>IDENTIFICATION</scope>
</reference>
<keyword evidence="2" id="KW-0689">Ribosomal protein</keyword>
<evidence type="ECO:0000256" key="1">
    <source>
        <dbReference type="ARBA" id="ARBA00010444"/>
    </source>
</evidence>
<protein>
    <recommendedName>
        <fullName evidence="4">Small ribosomal subunit protein eS17</fullName>
    </recommendedName>
    <alternativeName>
        <fullName evidence="5">40S ribosomal protein S17</fullName>
    </alternativeName>
</protein>
<dbReference type="PANTHER" id="PTHR10732">
    <property type="entry name" value="40S RIBOSOMAL PROTEIN S17"/>
    <property type="match status" value="1"/>
</dbReference>
<dbReference type="FunFam" id="1.10.60.20:FF:000001">
    <property type="entry name" value="40S ribosomal protein S17"/>
    <property type="match status" value="1"/>
</dbReference>
<evidence type="ECO:0000256" key="3">
    <source>
        <dbReference type="ARBA" id="ARBA00023274"/>
    </source>
</evidence>
<evidence type="ECO:0000256" key="2">
    <source>
        <dbReference type="ARBA" id="ARBA00022980"/>
    </source>
</evidence>
<name>A0A0N5AUT1_9BILA</name>
<dbReference type="PROSITE" id="PS00712">
    <property type="entry name" value="RIBOSOMAL_S17E"/>
    <property type="match status" value="1"/>
</dbReference>
<dbReference type="GO" id="GO:0005829">
    <property type="term" value="C:cytosol"/>
    <property type="evidence" value="ECO:0007669"/>
    <property type="project" value="UniProtKB-ARBA"/>
</dbReference>
<dbReference type="InterPro" id="IPR001210">
    <property type="entry name" value="Ribosomal_eS17"/>
</dbReference>
<evidence type="ECO:0000256" key="5">
    <source>
        <dbReference type="ARBA" id="ARBA00035467"/>
    </source>
</evidence>
<evidence type="ECO:0000313" key="7">
    <source>
        <dbReference type="WBParaSite" id="SMUV_0000862401-mRNA-1"/>
    </source>
</evidence>
<organism evidence="6 7">
    <name type="scientific">Syphacia muris</name>
    <dbReference type="NCBI Taxonomy" id="451379"/>
    <lineage>
        <taxon>Eukaryota</taxon>
        <taxon>Metazoa</taxon>
        <taxon>Ecdysozoa</taxon>
        <taxon>Nematoda</taxon>
        <taxon>Chromadorea</taxon>
        <taxon>Rhabditida</taxon>
        <taxon>Spirurina</taxon>
        <taxon>Oxyuridomorpha</taxon>
        <taxon>Oxyuroidea</taxon>
        <taxon>Oxyuridae</taxon>
        <taxon>Syphacia</taxon>
    </lineage>
</organism>
<keyword evidence="3" id="KW-0687">Ribonucleoprotein</keyword>
<dbReference type="GO" id="GO:0005840">
    <property type="term" value="C:ribosome"/>
    <property type="evidence" value="ECO:0007669"/>
    <property type="project" value="UniProtKB-KW"/>
</dbReference>